<evidence type="ECO:0000256" key="4">
    <source>
        <dbReference type="ARBA" id="ARBA00023004"/>
    </source>
</evidence>
<dbReference type="SMART" id="SM00560">
    <property type="entry name" value="LamGL"/>
    <property type="match status" value="1"/>
</dbReference>
<dbReference type="RefSeq" id="WP_145243734.1">
    <property type="nucleotide sequence ID" value="NZ_CP036273.1"/>
</dbReference>
<dbReference type="Proteomes" id="UP000319576">
    <property type="component" value="Chromosome"/>
</dbReference>
<keyword evidence="3 7" id="KW-0732">Signal</keyword>
<dbReference type="EMBL" id="CP036273">
    <property type="protein sequence ID" value="QDU23493.1"/>
    <property type="molecule type" value="Genomic_DNA"/>
</dbReference>
<dbReference type="PANTHER" id="PTHR35889:SF3">
    <property type="entry name" value="F-BOX DOMAIN-CONTAINING PROTEIN"/>
    <property type="match status" value="1"/>
</dbReference>
<dbReference type="GO" id="GO:0046872">
    <property type="term" value="F:metal ion binding"/>
    <property type="evidence" value="ECO:0007669"/>
    <property type="project" value="UniProtKB-KW"/>
</dbReference>
<gene>
    <name evidence="9" type="ORF">ETAA1_54930</name>
</gene>
<keyword evidence="4 6" id="KW-0408">Iron</keyword>
<evidence type="ECO:0000259" key="8">
    <source>
        <dbReference type="PROSITE" id="PS51007"/>
    </source>
</evidence>
<evidence type="ECO:0000256" key="1">
    <source>
        <dbReference type="ARBA" id="ARBA00022617"/>
    </source>
</evidence>
<dbReference type="InterPro" id="IPR036909">
    <property type="entry name" value="Cyt_c-like_dom_sf"/>
</dbReference>
<dbReference type="Pfam" id="PF07587">
    <property type="entry name" value="PSD1"/>
    <property type="match status" value="1"/>
</dbReference>
<dbReference type="InterPro" id="IPR011429">
    <property type="entry name" value="Cyt_c_Planctomycete-type"/>
</dbReference>
<proteinExistence type="predicted"/>
<keyword evidence="10" id="KW-1185">Reference proteome</keyword>
<dbReference type="InterPro" id="IPR013320">
    <property type="entry name" value="ConA-like_dom_sf"/>
</dbReference>
<keyword evidence="2 6" id="KW-0479">Metal-binding</keyword>
<evidence type="ECO:0000313" key="9">
    <source>
        <dbReference type="EMBL" id="QDU23493.1"/>
    </source>
</evidence>
<dbReference type="InterPro" id="IPR006558">
    <property type="entry name" value="LamG-like"/>
</dbReference>
<dbReference type="Pfam" id="PF07583">
    <property type="entry name" value="PSCyt2"/>
    <property type="match status" value="1"/>
</dbReference>
<organism evidence="9 10">
    <name type="scientific">Urbifossiella limnaea</name>
    <dbReference type="NCBI Taxonomy" id="2528023"/>
    <lineage>
        <taxon>Bacteria</taxon>
        <taxon>Pseudomonadati</taxon>
        <taxon>Planctomycetota</taxon>
        <taxon>Planctomycetia</taxon>
        <taxon>Gemmatales</taxon>
        <taxon>Gemmataceae</taxon>
        <taxon>Urbifossiella</taxon>
    </lineage>
</organism>
<dbReference type="InterPro" id="IPR022655">
    <property type="entry name" value="DUF1553"/>
</dbReference>
<evidence type="ECO:0000256" key="6">
    <source>
        <dbReference type="PROSITE-ProRule" id="PRU00433"/>
    </source>
</evidence>
<evidence type="ECO:0000256" key="5">
    <source>
        <dbReference type="ARBA" id="ARBA00023157"/>
    </source>
</evidence>
<reference evidence="9 10" key="1">
    <citation type="submission" date="2019-02" db="EMBL/GenBank/DDBJ databases">
        <title>Deep-cultivation of Planctomycetes and their phenomic and genomic characterization uncovers novel biology.</title>
        <authorList>
            <person name="Wiegand S."/>
            <person name="Jogler M."/>
            <person name="Boedeker C."/>
            <person name="Pinto D."/>
            <person name="Vollmers J."/>
            <person name="Rivas-Marin E."/>
            <person name="Kohn T."/>
            <person name="Peeters S.H."/>
            <person name="Heuer A."/>
            <person name="Rast P."/>
            <person name="Oberbeckmann S."/>
            <person name="Bunk B."/>
            <person name="Jeske O."/>
            <person name="Meyerdierks A."/>
            <person name="Storesund J.E."/>
            <person name="Kallscheuer N."/>
            <person name="Luecker S."/>
            <person name="Lage O.M."/>
            <person name="Pohl T."/>
            <person name="Merkel B.J."/>
            <person name="Hornburger P."/>
            <person name="Mueller R.-W."/>
            <person name="Bruemmer F."/>
            <person name="Labrenz M."/>
            <person name="Spormann A.M."/>
            <person name="Op den Camp H."/>
            <person name="Overmann J."/>
            <person name="Amann R."/>
            <person name="Jetten M.S.M."/>
            <person name="Mascher T."/>
            <person name="Medema M.H."/>
            <person name="Devos D.P."/>
            <person name="Kaster A.-K."/>
            <person name="Ovreas L."/>
            <person name="Rohde M."/>
            <person name="Galperin M.Y."/>
            <person name="Jogler C."/>
        </authorList>
    </citation>
    <scope>NUCLEOTIDE SEQUENCE [LARGE SCALE GENOMIC DNA]</scope>
    <source>
        <strain evidence="9 10">ETA_A1</strain>
    </source>
</reference>
<keyword evidence="1 6" id="KW-0349">Heme</keyword>
<feature type="chain" id="PRO_5021820188" evidence="7">
    <location>
        <begin position="21"/>
        <end position="1225"/>
    </location>
</feature>
<evidence type="ECO:0000256" key="2">
    <source>
        <dbReference type="ARBA" id="ARBA00022723"/>
    </source>
</evidence>
<dbReference type="AlphaFoldDB" id="A0A517Y184"/>
<keyword evidence="5" id="KW-1015">Disulfide bond</keyword>
<name>A0A517Y184_9BACT</name>
<dbReference type="InterPro" id="IPR009056">
    <property type="entry name" value="Cyt_c-like_dom"/>
</dbReference>
<dbReference type="OrthoDB" id="289126at2"/>
<dbReference type="PANTHER" id="PTHR35889">
    <property type="entry name" value="CYCLOINULO-OLIGOSACCHARIDE FRUCTANOTRANSFERASE-RELATED"/>
    <property type="match status" value="1"/>
</dbReference>
<evidence type="ECO:0000256" key="3">
    <source>
        <dbReference type="ARBA" id="ARBA00022729"/>
    </source>
</evidence>
<dbReference type="InterPro" id="IPR011444">
    <property type="entry name" value="DUF1549"/>
</dbReference>
<dbReference type="Pfam" id="PF13385">
    <property type="entry name" value="Laminin_G_3"/>
    <property type="match status" value="1"/>
</dbReference>
<evidence type="ECO:0000313" key="10">
    <source>
        <dbReference type="Proteomes" id="UP000319576"/>
    </source>
</evidence>
<dbReference type="KEGG" id="uli:ETAA1_54930"/>
<dbReference type="SUPFAM" id="SSF46626">
    <property type="entry name" value="Cytochrome c"/>
    <property type="match status" value="1"/>
</dbReference>
<accession>A0A517Y184</accession>
<dbReference type="GO" id="GO:0020037">
    <property type="term" value="F:heme binding"/>
    <property type="evidence" value="ECO:0007669"/>
    <property type="project" value="InterPro"/>
</dbReference>
<dbReference type="Gene3D" id="1.10.760.10">
    <property type="entry name" value="Cytochrome c-like domain"/>
    <property type="match status" value="1"/>
</dbReference>
<evidence type="ECO:0000256" key="7">
    <source>
        <dbReference type="SAM" id="SignalP"/>
    </source>
</evidence>
<sequence precursor="true">MPRLTVALLILAAVPLPAAAQNDAASADAPVAVWRFDGAAEPGLSPADAKHREPGPRPPAYPAFAAGNTALAFTAAHPAVTVREADLPGARLRFGNGDAVTLEAWVRVAELKDGSYAYVVGKGRTRRPGFPEMNQNYALRLKGEKGEARVSFLFSSAPGDGKPAEWHRWTTTKGFAPGGWHHVAVAYTFGEPGSVRGYVDGLAIPGVWDMGGATKRAPVADADDLTIGTGNGGGAGNSFRGQLDDVTIWRTALPADVLKNRYQFVPPPPAVRRADLPRGEVLVQLCEEGMPARNAWPDAPPPAAESYREPAFGFFEVPHKYVDTGVRADRGYPFLLRAAAVVELPPGKHRLLLRGRGASRLYLDEKLVLTTPFPPGTGDGHGTVRTPESYLNLGPDFRFAPPGNGETWATIESKGGEHLVVLESIVGHFIGSAKRRPELGETVVAVSLAGSESWQLLSPGKRVVPYTDAGWAAYEAERAARLDATNAAARAAKRAEHAPYWERRRAAARDWLAATPDEPVPALPAGYPASNPIDHFLAARVEQVKGQAVTPAGGVDFFKQVRPILEANCVGCHAGGKAKGGLRLDGRAAALEGGKTDGPAVVPGKAADSPLVQRVKSTDDDAMPPKGKRLTPEEVRVLEAWVTQGARWPDLDAAHTTLTPLADDLAFLRRVTLDTVGVVPSADEARAFLADPSPEKRTRVIDRLLADPRWADHWMGYWQDVLAENPNIINPTLNNTGPFRWWLYESFRDNKPADLFVTELLRMRGSERFGGPAGFGTASQNDAPMATKGTVVAAAFLGVEMKCARCHDAPAHRSTQRELFQLAALLDGKAAKVPATSVVTLDKAHPGGRPALISVTLAAGATIEPRWPFAAFAPEDVGAKLAENPADSRDRLAALVTAPQNERFAQVMANRVWARLMGRGVVEPVDDWERGRPSHPELLRWLGREFVRGGYDLKRLTRLVLTSHAYQRAADPTLAEAPVLFTAPARRRLAAEQVVDSLFAATGKPFRVEEVSLDVDGARAMNASITLGNPRRAWMLASTSNERDRPSLSLPRVQLVADVLQAFGWRGSRQDALTAREAAPNVLQPAILQNGPVGLWLTRLSDDHGITPLALDAKSPEALLDELYLRVLTRRPTAKERAAYSDYLRPGFDVRVRPPAPVVAEARRPVPYVSWSNHLNPEANLVKQREEEAARRGDPPTARLDPAWRGRMEDVLWAVLNSSEFVFTP</sequence>
<protein>
    <submittedName>
        <fullName evidence="9">Planctomycete cytochrome C</fullName>
    </submittedName>
</protein>
<feature type="signal peptide" evidence="7">
    <location>
        <begin position="1"/>
        <end position="20"/>
    </location>
</feature>
<dbReference type="PROSITE" id="PS51007">
    <property type="entry name" value="CYTC"/>
    <property type="match status" value="1"/>
</dbReference>
<dbReference type="Pfam" id="PF07635">
    <property type="entry name" value="PSCyt1"/>
    <property type="match status" value="1"/>
</dbReference>
<feature type="domain" description="Cytochrome c" evidence="8">
    <location>
        <begin position="549"/>
        <end position="646"/>
    </location>
</feature>
<dbReference type="Gene3D" id="2.60.120.200">
    <property type="match status" value="1"/>
</dbReference>
<dbReference type="GO" id="GO:0009055">
    <property type="term" value="F:electron transfer activity"/>
    <property type="evidence" value="ECO:0007669"/>
    <property type="project" value="InterPro"/>
</dbReference>
<dbReference type="SUPFAM" id="SSF49899">
    <property type="entry name" value="Concanavalin A-like lectins/glucanases"/>
    <property type="match status" value="1"/>
</dbReference>